<dbReference type="GO" id="GO:0016762">
    <property type="term" value="F:xyloglucan:xyloglucosyl transferase activity"/>
    <property type="evidence" value="ECO:0007669"/>
    <property type="project" value="UniProtKB-EC"/>
</dbReference>
<organism evidence="11 12">
    <name type="scientific">Perilla frutescens var. hirtella</name>
    <name type="common">Perilla citriodora</name>
    <name type="synonym">Perilla setoyensis</name>
    <dbReference type="NCBI Taxonomy" id="608512"/>
    <lineage>
        <taxon>Eukaryota</taxon>
        <taxon>Viridiplantae</taxon>
        <taxon>Streptophyta</taxon>
        <taxon>Embryophyta</taxon>
        <taxon>Tracheophyta</taxon>
        <taxon>Spermatophyta</taxon>
        <taxon>Magnoliopsida</taxon>
        <taxon>eudicotyledons</taxon>
        <taxon>Gunneridae</taxon>
        <taxon>Pentapetalae</taxon>
        <taxon>asterids</taxon>
        <taxon>lamiids</taxon>
        <taxon>Lamiales</taxon>
        <taxon>Lamiaceae</taxon>
        <taxon>Nepetoideae</taxon>
        <taxon>Elsholtzieae</taxon>
        <taxon>Perilla</taxon>
    </lineage>
</organism>
<evidence type="ECO:0000256" key="6">
    <source>
        <dbReference type="ARBA" id="ARBA00038488"/>
    </source>
</evidence>
<evidence type="ECO:0000256" key="1">
    <source>
        <dbReference type="ARBA" id="ARBA00022679"/>
    </source>
</evidence>
<evidence type="ECO:0000256" key="4">
    <source>
        <dbReference type="ARBA" id="ARBA00023180"/>
    </source>
</evidence>
<keyword evidence="12" id="KW-1185">Reference proteome</keyword>
<evidence type="ECO:0000256" key="8">
    <source>
        <dbReference type="PIRSR" id="PIRSR005604-2"/>
    </source>
</evidence>
<dbReference type="GO" id="GO:0048046">
    <property type="term" value="C:apoplast"/>
    <property type="evidence" value="ECO:0007669"/>
    <property type="project" value="UniProtKB-SubCell"/>
</dbReference>
<comment type="function">
    <text evidence="9">Catalyzes xyloglucan endohydrolysis (XEH) and/or endotransglycosylation (XET). Cleaves and religates xyloglucan polymers, an essential constituent of the primary cell wall, and thereby participates in cell wall construction of growing tissues.</text>
</comment>
<evidence type="ECO:0000313" key="11">
    <source>
        <dbReference type="EMBL" id="KAH6822872.1"/>
    </source>
</evidence>
<keyword evidence="9" id="KW-0961">Cell wall biogenesis/degradation</keyword>
<feature type="signal peptide" evidence="9">
    <location>
        <begin position="1"/>
        <end position="26"/>
    </location>
</feature>
<feature type="active site" description="Nucleophile" evidence="7">
    <location>
        <position position="103"/>
    </location>
</feature>
<dbReference type="Gene3D" id="2.60.120.200">
    <property type="match status" value="1"/>
</dbReference>
<dbReference type="InterPro" id="IPR016455">
    <property type="entry name" value="XTH"/>
</dbReference>
<comment type="PTM">
    <text evidence="9">Contains at least one intrachain disulfide bond essential for its enzymatic activity.</text>
</comment>
<dbReference type="GO" id="GO:0010411">
    <property type="term" value="P:xyloglucan metabolic process"/>
    <property type="evidence" value="ECO:0007669"/>
    <property type="project" value="InterPro"/>
</dbReference>
<evidence type="ECO:0000256" key="2">
    <source>
        <dbReference type="ARBA" id="ARBA00022801"/>
    </source>
</evidence>
<name>A0AAD4IWH5_PERFH</name>
<sequence length="288" mass="32230">MDSSVRAAEMLHVIVVTAFLFAAASAGNFNTDTTITWGGPRAQILNGGQVLTLSLDNISGSGFESKNEFLYARFDVQLKLIPGNSAGTVTTFFLSSQGASHDEIDFEFLGNSSGQPYTIHTNIYTQGVGNREQQFRPWFDPTTAFHTYTILWNPQRIIYMVDNIPIRVFNNYVANGVPFPSSQAMRMYASLWCAEDWATQGGRVKTDWSKAPFTATYRNYNNVGCVVNGSGNSCNGNLSGQPWQTQGLDGNGRNRIRWIQQNYMIYNYCSDLKRFPQGLPKECKLPRF</sequence>
<keyword evidence="9" id="KW-0732">Signal</keyword>
<evidence type="ECO:0000256" key="9">
    <source>
        <dbReference type="RuleBase" id="RU361120"/>
    </source>
</evidence>
<dbReference type="InterPro" id="IPR044791">
    <property type="entry name" value="Beta-glucanase/XTH"/>
</dbReference>
<dbReference type="PROSITE" id="PS01034">
    <property type="entry name" value="GH16_1"/>
    <property type="match status" value="1"/>
</dbReference>
<dbReference type="AlphaFoldDB" id="A0AAD4IWH5"/>
<dbReference type="InterPro" id="IPR010713">
    <property type="entry name" value="XET_C"/>
</dbReference>
<reference evidence="11 12" key="1">
    <citation type="journal article" date="2021" name="Nat. Commun.">
        <title>Incipient diploidization of the medicinal plant Perilla within 10,000 years.</title>
        <authorList>
            <person name="Zhang Y."/>
            <person name="Shen Q."/>
            <person name="Leng L."/>
            <person name="Zhang D."/>
            <person name="Chen S."/>
            <person name="Shi Y."/>
            <person name="Ning Z."/>
            <person name="Chen S."/>
        </authorList>
    </citation>
    <scope>NUCLEOTIDE SEQUENCE [LARGE SCALE GENOMIC DNA]</scope>
    <source>
        <strain evidence="12">cv. PC099</strain>
    </source>
</reference>
<dbReference type="GO" id="GO:0004553">
    <property type="term" value="F:hydrolase activity, hydrolyzing O-glycosyl compounds"/>
    <property type="evidence" value="ECO:0007669"/>
    <property type="project" value="InterPro"/>
</dbReference>
<evidence type="ECO:0000256" key="3">
    <source>
        <dbReference type="ARBA" id="ARBA00023157"/>
    </source>
</evidence>
<keyword evidence="1 9" id="KW-0808">Transferase</keyword>
<keyword evidence="9" id="KW-0052">Apoplast</keyword>
<dbReference type="InterPro" id="IPR008264">
    <property type="entry name" value="Beta_glucanase"/>
</dbReference>
<comment type="subcellular location">
    <subcellularLocation>
        <location evidence="9">Secreted</location>
        <location evidence="9">Cell wall</location>
    </subcellularLocation>
    <subcellularLocation>
        <location evidence="9">Secreted</location>
        <location evidence="9">Extracellular space</location>
        <location evidence="9">Apoplast</location>
    </subcellularLocation>
</comment>
<dbReference type="PRINTS" id="PR00737">
    <property type="entry name" value="GLHYDRLASE16"/>
</dbReference>
<dbReference type="PROSITE" id="PS51762">
    <property type="entry name" value="GH16_2"/>
    <property type="match status" value="1"/>
</dbReference>
<accession>A0AAD4IWH5</accession>
<dbReference type="EC" id="2.4.1.207" evidence="9"/>
<evidence type="ECO:0000256" key="7">
    <source>
        <dbReference type="PIRSR" id="PIRSR005604-1"/>
    </source>
</evidence>
<dbReference type="InterPro" id="IPR008263">
    <property type="entry name" value="GH16_AS"/>
</dbReference>
<dbReference type="FunFam" id="2.60.120.200:FF:000025">
    <property type="entry name" value="Xyloglucan endotransglucosylase/hydrolase"/>
    <property type="match status" value="1"/>
</dbReference>
<comment type="caution">
    <text evidence="11">The sequence shown here is derived from an EMBL/GenBank/DDBJ whole genome shotgun (WGS) entry which is preliminary data.</text>
</comment>
<dbReference type="GO" id="GO:0042546">
    <property type="term" value="P:cell wall biogenesis"/>
    <property type="evidence" value="ECO:0007669"/>
    <property type="project" value="InterPro"/>
</dbReference>
<feature type="active site" description="Proton donor" evidence="7">
    <location>
        <position position="107"/>
    </location>
</feature>
<keyword evidence="2 9" id="KW-0378">Hydrolase</keyword>
<dbReference type="SUPFAM" id="SSF49899">
    <property type="entry name" value="Concanavalin A-like lectins/glucanases"/>
    <property type="match status" value="1"/>
</dbReference>
<dbReference type="InterPro" id="IPR000757">
    <property type="entry name" value="Beta-glucanase-like"/>
</dbReference>
<dbReference type="GO" id="GO:0071555">
    <property type="term" value="P:cell wall organization"/>
    <property type="evidence" value="ECO:0007669"/>
    <property type="project" value="UniProtKB-KW"/>
</dbReference>
<dbReference type="PIRSF" id="PIRSF005604">
    <property type="entry name" value="XET"/>
    <property type="match status" value="1"/>
</dbReference>
<keyword evidence="4" id="KW-0325">Glycoprotein</keyword>
<dbReference type="EMBL" id="SDAM02001180">
    <property type="protein sequence ID" value="KAH6822872.1"/>
    <property type="molecule type" value="Genomic_DNA"/>
</dbReference>
<protein>
    <recommendedName>
        <fullName evidence="9">Xyloglucan endotransglucosylase/hydrolase</fullName>
        <ecNumber evidence="9">2.4.1.207</ecNumber>
    </recommendedName>
</protein>
<keyword evidence="9" id="KW-0964">Secreted</keyword>
<feature type="domain" description="GH16" evidence="10">
    <location>
        <begin position="1"/>
        <end position="217"/>
    </location>
</feature>
<evidence type="ECO:0000259" key="10">
    <source>
        <dbReference type="PROSITE" id="PS51762"/>
    </source>
</evidence>
<keyword evidence="9" id="KW-0134">Cell wall</keyword>
<dbReference type="Pfam" id="PF06955">
    <property type="entry name" value="XET_C"/>
    <property type="match status" value="1"/>
</dbReference>
<keyword evidence="3" id="KW-1015">Disulfide bond</keyword>
<dbReference type="InterPro" id="IPR013320">
    <property type="entry name" value="ConA-like_dom_sf"/>
</dbReference>
<evidence type="ECO:0000256" key="5">
    <source>
        <dbReference type="ARBA" id="ARBA00023295"/>
    </source>
</evidence>
<gene>
    <name evidence="11" type="ORF">C2S53_004943</name>
</gene>
<feature type="chain" id="PRO_5041770514" description="Xyloglucan endotransglucosylase/hydrolase" evidence="9">
    <location>
        <begin position="27"/>
        <end position="288"/>
    </location>
</feature>
<feature type="glycosylation site" description="N-linked (GlcNAc...) asparagine" evidence="8">
    <location>
        <position position="111"/>
    </location>
</feature>
<dbReference type="PANTHER" id="PTHR31062">
    <property type="entry name" value="XYLOGLUCAN ENDOTRANSGLUCOSYLASE/HYDROLASE PROTEIN 8-RELATED"/>
    <property type="match status" value="1"/>
</dbReference>
<proteinExistence type="inferred from homology"/>
<keyword evidence="5 9" id="KW-0326">Glycosidase</keyword>
<dbReference type="Pfam" id="PF00722">
    <property type="entry name" value="Glyco_hydro_16"/>
    <property type="match status" value="1"/>
</dbReference>
<dbReference type="Proteomes" id="UP001190926">
    <property type="component" value="Unassembled WGS sequence"/>
</dbReference>
<evidence type="ECO:0000313" key="12">
    <source>
        <dbReference type="Proteomes" id="UP001190926"/>
    </source>
</evidence>
<dbReference type="CDD" id="cd02176">
    <property type="entry name" value="GH16_XET"/>
    <property type="match status" value="1"/>
</dbReference>
<comment type="similarity">
    <text evidence="6">Belongs to the glycosyl hydrolase 16 family. XTH group 1 subfamily.</text>
</comment>